<dbReference type="EMBL" id="WJJP01000119">
    <property type="protein sequence ID" value="MBD3323711.1"/>
    <property type="molecule type" value="Genomic_DNA"/>
</dbReference>
<gene>
    <name evidence="1" type="ORF">GF339_03945</name>
</gene>
<evidence type="ECO:0000313" key="1">
    <source>
        <dbReference type="EMBL" id="MBD3323711.1"/>
    </source>
</evidence>
<dbReference type="InterPro" id="IPR013078">
    <property type="entry name" value="His_Pase_superF_clade-1"/>
</dbReference>
<dbReference type="AlphaFoldDB" id="A0A9D5JU41"/>
<comment type="caution">
    <text evidence="1">The sequence shown here is derived from an EMBL/GenBank/DDBJ whole genome shotgun (WGS) entry which is preliminary data.</text>
</comment>
<evidence type="ECO:0008006" key="3">
    <source>
        <dbReference type="Google" id="ProtNLM"/>
    </source>
</evidence>
<dbReference type="Pfam" id="PF00300">
    <property type="entry name" value="His_Phos_1"/>
    <property type="match status" value="1"/>
</dbReference>
<evidence type="ECO:0000313" key="2">
    <source>
        <dbReference type="Proteomes" id="UP000649604"/>
    </source>
</evidence>
<reference evidence="1" key="1">
    <citation type="submission" date="2019-11" db="EMBL/GenBank/DDBJ databases">
        <title>Microbial mats filling the niche in hypersaline microbial mats.</title>
        <authorList>
            <person name="Wong H.L."/>
            <person name="Macleod F.I."/>
            <person name="White R.A. III"/>
            <person name="Burns B.P."/>
        </authorList>
    </citation>
    <scope>NUCLEOTIDE SEQUENCE</scope>
    <source>
        <strain evidence="1">Rbin_158</strain>
    </source>
</reference>
<dbReference type="Gene3D" id="3.40.50.1240">
    <property type="entry name" value="Phosphoglycerate mutase-like"/>
    <property type="match status" value="1"/>
</dbReference>
<dbReference type="PANTHER" id="PTHR48100:SF1">
    <property type="entry name" value="HISTIDINE PHOSPHATASE FAMILY PROTEIN-RELATED"/>
    <property type="match status" value="1"/>
</dbReference>
<organism evidence="1 2">
    <name type="scientific">candidate division KSB3 bacterium</name>
    <dbReference type="NCBI Taxonomy" id="2044937"/>
    <lineage>
        <taxon>Bacteria</taxon>
        <taxon>candidate division KSB3</taxon>
    </lineage>
</organism>
<proteinExistence type="predicted"/>
<dbReference type="SUPFAM" id="SSF53254">
    <property type="entry name" value="Phosphoglycerate mutase-like"/>
    <property type="match status" value="1"/>
</dbReference>
<dbReference type="CDD" id="cd07067">
    <property type="entry name" value="HP_PGM_like"/>
    <property type="match status" value="1"/>
</dbReference>
<dbReference type="InterPro" id="IPR050275">
    <property type="entry name" value="PGM_Phosphatase"/>
</dbReference>
<dbReference type="PANTHER" id="PTHR48100">
    <property type="entry name" value="BROAD-SPECIFICITY PHOSPHATASE YOR283W-RELATED"/>
    <property type="match status" value="1"/>
</dbReference>
<accession>A0A9D5JU41</accession>
<dbReference type="GO" id="GO:0005737">
    <property type="term" value="C:cytoplasm"/>
    <property type="evidence" value="ECO:0007669"/>
    <property type="project" value="TreeGrafter"/>
</dbReference>
<dbReference type="SMART" id="SM00855">
    <property type="entry name" value="PGAM"/>
    <property type="match status" value="1"/>
</dbReference>
<name>A0A9D5JU41_9BACT</name>
<dbReference type="Proteomes" id="UP000649604">
    <property type="component" value="Unassembled WGS sequence"/>
</dbReference>
<protein>
    <recommendedName>
        <fullName evidence="3">Histidine phosphatase family protein</fullName>
    </recommendedName>
</protein>
<dbReference type="InterPro" id="IPR029033">
    <property type="entry name" value="His_PPase_superfam"/>
</dbReference>
<sequence length="212" mass="23975">MPSSQLRGDSRMKRIWLVRHAHSRSQSGEDPDGRNPELSELGKRQALRLTTPLTQLEVDCIVLSPLKRAWTTFQIAGISAPHVEFDSRLAESDWGISGYYADILPLSLPPIAAPDPHHALLTPVEERAAHLLNDLLARDHQNVLLFGHWGIFGQLFRAFVGLSSRANSVRATMDNTALSLFEIDEDQQRYIRLWNERMHVLDLLHSSDSLRS</sequence>
<dbReference type="GO" id="GO:0016791">
    <property type="term" value="F:phosphatase activity"/>
    <property type="evidence" value="ECO:0007669"/>
    <property type="project" value="TreeGrafter"/>
</dbReference>